<dbReference type="Gene3D" id="3.30.70.1430">
    <property type="entry name" value="Multidrug efflux transporter AcrB pore domain"/>
    <property type="match status" value="2"/>
</dbReference>
<feature type="transmembrane region" description="Helical" evidence="1">
    <location>
        <begin position="388"/>
        <end position="413"/>
    </location>
</feature>
<dbReference type="STRING" id="152573.SAMN04488051_103516"/>
<dbReference type="Pfam" id="PF00873">
    <property type="entry name" value="ACR_tran"/>
    <property type="match status" value="1"/>
</dbReference>
<feature type="transmembrane region" description="Helical" evidence="1">
    <location>
        <begin position="12"/>
        <end position="30"/>
    </location>
</feature>
<feature type="transmembrane region" description="Helical" evidence="1">
    <location>
        <begin position="434"/>
        <end position="454"/>
    </location>
</feature>
<dbReference type="Gene3D" id="3.30.2090.10">
    <property type="entry name" value="Multidrug efflux transporter AcrB TolC docking domain, DN and DC subdomains"/>
    <property type="match status" value="2"/>
</dbReference>
<dbReference type="Gene3D" id="3.30.70.1320">
    <property type="entry name" value="Multidrug efflux transporter AcrB pore domain like"/>
    <property type="match status" value="1"/>
</dbReference>
<organism evidence="2 3">
    <name type="scientific">Alkalimonas amylolytica</name>
    <dbReference type="NCBI Taxonomy" id="152573"/>
    <lineage>
        <taxon>Bacteria</taxon>
        <taxon>Pseudomonadati</taxon>
        <taxon>Pseudomonadota</taxon>
        <taxon>Gammaproteobacteria</taxon>
        <taxon>Alkalimonas</taxon>
    </lineage>
</organism>
<sequence length="1015" mass="111350">MKIASYAIDNQISTWMLVLLCFLGGLWALATIGRLEDPAFTLKEAIVMTPYPGATAEEVEREVTEKMESAIQQLSQLKRISSKSMPGMSEIRVEIQDKYDGRQMPQIWDELRRKVSDIRPQLPAGVLPPMVNDDFGDVFGIFYAVTTEGFSDREIRELATFLRREMLTVPGVAKVQTAGEPEEAIYVEIPHERLLGLGLPPAAIVDTLQSENAVAPAGSVLIGDKRVRLVNKPGLDSVAAIEHVRIGNPGSTEQLSIYDVAEVRREAVETPSKLIRFNGQPAFTLAVAGLSDANIVDVGKAVDQHLTSLQAQIPLGVTLQPIYQQHLVVEKAINNFIVNLTLSVLIVIAVLCLAMGWRVGLVVGATLLLTVLGTVFFMRLWHIEMERISLGALIIAMGMLVDNAIVVAETMLIKMQRGMHSRQAASEAAARTQIPLLGATVIGIMAFAGIGLSPDATGEFLFSLFAVIGISLLLSWVLAMTVTPLFGHYLFKPASGSASVDPYAGRFYGHYARLLQLTLRHRWVTISVLVLLTVSSVAGFSRIQQVFFPASNTPIFYVNYYLPQGSDIHATARDIGHLEDFMLQQAEVVSVSSFIGGGASRFMLTYAPEQPNAAYGQLIVRTEHRDQIPPLMQRLRQQLPHELPQGTLYTQQLMFGPGAGAKLQVRLSGANEAELRRYAQQVEGIMRASGGITDIRQNWRQPELVIVPDFNEERARVAGVNRTDLAQTLELATTGVQSGVYREADRQIPIVVRPPAHERLSVDNLHDRMIWSSVDNSYIPITQVIDGLQTRSEEARIHRRDRVRTLTVEAEPRLGITADQALRQIKDELMQLELPTGYRLTLGGEYEDSAEAQASLANQLPLSFLVMLVISILLFGSLKQPLVIWLIVPMAICGVTAGLLLSGLPFGFTSLLGFLSLSGMLMKNAIVLVDEIDLQLKQLPDQIEAIVQASVSRIRPVILAALTTILGMLPLLWDAFFNSMAVTIMGGLAFATILTLVAVPTLYAVVLNIRSAKNS</sequence>
<dbReference type="EMBL" id="FNRM01000003">
    <property type="protein sequence ID" value="SEA51565.1"/>
    <property type="molecule type" value="Genomic_DNA"/>
</dbReference>
<reference evidence="2 3" key="1">
    <citation type="submission" date="2016-10" db="EMBL/GenBank/DDBJ databases">
        <authorList>
            <person name="de Groot N.N."/>
        </authorList>
    </citation>
    <scope>NUCLEOTIDE SEQUENCE [LARGE SCALE GENOMIC DNA]</scope>
    <source>
        <strain evidence="2 3">CGMCC 1.3430</strain>
    </source>
</reference>
<feature type="transmembrane region" description="Helical" evidence="1">
    <location>
        <begin position="361"/>
        <end position="382"/>
    </location>
</feature>
<dbReference type="SUPFAM" id="SSF82693">
    <property type="entry name" value="Multidrug efflux transporter AcrB pore domain, PN1, PN2, PC1 and PC2 subdomains"/>
    <property type="match status" value="2"/>
</dbReference>
<keyword evidence="1" id="KW-0812">Transmembrane</keyword>
<dbReference type="Gene3D" id="3.30.70.1440">
    <property type="entry name" value="Multidrug efflux transporter AcrB pore domain"/>
    <property type="match status" value="1"/>
</dbReference>
<feature type="transmembrane region" description="Helical" evidence="1">
    <location>
        <begin position="460"/>
        <end position="482"/>
    </location>
</feature>
<evidence type="ECO:0000256" key="1">
    <source>
        <dbReference type="SAM" id="Phobius"/>
    </source>
</evidence>
<dbReference type="OrthoDB" id="9757940at2"/>
<dbReference type="SUPFAM" id="SSF82866">
    <property type="entry name" value="Multidrug efflux transporter AcrB transmembrane domain"/>
    <property type="match status" value="2"/>
</dbReference>
<feature type="transmembrane region" description="Helical" evidence="1">
    <location>
        <begin position="336"/>
        <end position="354"/>
    </location>
</feature>
<dbReference type="Proteomes" id="UP000198773">
    <property type="component" value="Unassembled WGS sequence"/>
</dbReference>
<name>A0A1H4BTR3_ALKAM</name>
<proteinExistence type="predicted"/>
<feature type="transmembrane region" description="Helical" evidence="1">
    <location>
        <begin position="957"/>
        <end position="976"/>
    </location>
</feature>
<gene>
    <name evidence="2" type="ORF">SAMN04488051_103516</name>
</gene>
<dbReference type="PANTHER" id="PTHR32063">
    <property type="match status" value="1"/>
</dbReference>
<keyword evidence="3" id="KW-1185">Reference proteome</keyword>
<dbReference type="AlphaFoldDB" id="A0A1H4BTR3"/>
<dbReference type="InterPro" id="IPR027463">
    <property type="entry name" value="AcrB_DN_DC_subdom"/>
</dbReference>
<dbReference type="Gene3D" id="1.20.1640.10">
    <property type="entry name" value="Multidrug efflux transporter AcrB transmembrane domain"/>
    <property type="match status" value="2"/>
</dbReference>
<keyword evidence="1" id="KW-1133">Transmembrane helix</keyword>
<dbReference type="GO" id="GO:0005886">
    <property type="term" value="C:plasma membrane"/>
    <property type="evidence" value="ECO:0007669"/>
    <property type="project" value="TreeGrafter"/>
</dbReference>
<feature type="transmembrane region" description="Helical" evidence="1">
    <location>
        <begin position="907"/>
        <end position="929"/>
    </location>
</feature>
<accession>A0A1H4BTR3</accession>
<dbReference type="PANTHER" id="PTHR32063:SF18">
    <property type="entry name" value="CATION EFFLUX SYSTEM PROTEIN"/>
    <property type="match status" value="1"/>
</dbReference>
<dbReference type="PRINTS" id="PR00702">
    <property type="entry name" value="ACRIFLAVINRP"/>
</dbReference>
<dbReference type="RefSeq" id="WP_091341947.1">
    <property type="nucleotide sequence ID" value="NZ_FNRM01000003.1"/>
</dbReference>
<dbReference type="InterPro" id="IPR001036">
    <property type="entry name" value="Acrflvin-R"/>
</dbReference>
<feature type="transmembrane region" description="Helical" evidence="1">
    <location>
        <begin position="856"/>
        <end position="875"/>
    </location>
</feature>
<dbReference type="SUPFAM" id="SSF82714">
    <property type="entry name" value="Multidrug efflux transporter AcrB TolC docking domain, DN and DC subdomains"/>
    <property type="match status" value="2"/>
</dbReference>
<keyword evidence="1" id="KW-0472">Membrane</keyword>
<evidence type="ECO:0000313" key="3">
    <source>
        <dbReference type="Proteomes" id="UP000198773"/>
    </source>
</evidence>
<feature type="transmembrane region" description="Helical" evidence="1">
    <location>
        <begin position="882"/>
        <end position="901"/>
    </location>
</feature>
<feature type="transmembrane region" description="Helical" evidence="1">
    <location>
        <begin position="982"/>
        <end position="1006"/>
    </location>
</feature>
<dbReference type="GO" id="GO:0042910">
    <property type="term" value="F:xenobiotic transmembrane transporter activity"/>
    <property type="evidence" value="ECO:0007669"/>
    <property type="project" value="TreeGrafter"/>
</dbReference>
<evidence type="ECO:0000313" key="2">
    <source>
        <dbReference type="EMBL" id="SEA51565.1"/>
    </source>
</evidence>
<protein>
    <submittedName>
        <fullName evidence="2">Multidrug efflux pump subunit AcrB</fullName>
    </submittedName>
</protein>
<feature type="transmembrane region" description="Helical" evidence="1">
    <location>
        <begin position="523"/>
        <end position="543"/>
    </location>
</feature>